<protein>
    <submittedName>
        <fullName evidence="1">Uncharacterized protein</fullName>
    </submittedName>
</protein>
<gene>
    <name evidence="1" type="ORF">F5X71_25265</name>
</gene>
<dbReference type="RefSeq" id="WP_167464273.1">
    <property type="nucleotide sequence ID" value="NZ_CP046171.1"/>
</dbReference>
<proteinExistence type="predicted"/>
<dbReference type="EMBL" id="CP046171">
    <property type="protein sequence ID" value="QIS05181.1"/>
    <property type="molecule type" value="Genomic_DNA"/>
</dbReference>
<organism evidence="1 2">
    <name type="scientific">Nocardia brasiliensis</name>
    <dbReference type="NCBI Taxonomy" id="37326"/>
    <lineage>
        <taxon>Bacteria</taxon>
        <taxon>Bacillati</taxon>
        <taxon>Actinomycetota</taxon>
        <taxon>Actinomycetes</taxon>
        <taxon>Mycobacteriales</taxon>
        <taxon>Nocardiaceae</taxon>
        <taxon>Nocardia</taxon>
    </lineage>
</organism>
<evidence type="ECO:0000313" key="1">
    <source>
        <dbReference type="EMBL" id="QIS05181.1"/>
    </source>
</evidence>
<dbReference type="AlphaFoldDB" id="A0A6G9XW29"/>
<sequence length="52" mass="5103">MKRSTTILASVAIILGGAATVEILDGGDAGAIILEHGATTSNQQAGPGVAQR</sequence>
<evidence type="ECO:0000313" key="2">
    <source>
        <dbReference type="Proteomes" id="UP000501705"/>
    </source>
</evidence>
<reference evidence="1 2" key="1">
    <citation type="journal article" date="2019" name="ACS Chem. Biol.">
        <title>Identification and Mobilization of a Cryptic Antibiotic Biosynthesis Gene Locus from a Human-Pathogenic Nocardia Isolate.</title>
        <authorList>
            <person name="Herisse M."/>
            <person name="Ishida K."/>
            <person name="Porter J.L."/>
            <person name="Howden B."/>
            <person name="Hertweck C."/>
            <person name="Stinear T.P."/>
            <person name="Pidot S.J."/>
        </authorList>
    </citation>
    <scope>NUCLEOTIDE SEQUENCE [LARGE SCALE GENOMIC DNA]</scope>
    <source>
        <strain evidence="1 2">AUSMDU00024985</strain>
    </source>
</reference>
<accession>A0A6G9XW29</accession>
<dbReference type="Proteomes" id="UP000501705">
    <property type="component" value="Chromosome"/>
</dbReference>
<name>A0A6G9XW29_NOCBR</name>